<accession>X1TUI6</accession>
<name>X1TUI6_9ZZZZ</name>
<gene>
    <name evidence="1" type="ORF">S12H4_34961</name>
</gene>
<evidence type="ECO:0000313" key="1">
    <source>
        <dbReference type="EMBL" id="GAI95026.1"/>
    </source>
</evidence>
<evidence type="ECO:0008006" key="2">
    <source>
        <dbReference type="Google" id="ProtNLM"/>
    </source>
</evidence>
<organism evidence="1">
    <name type="scientific">marine sediment metagenome</name>
    <dbReference type="NCBI Taxonomy" id="412755"/>
    <lineage>
        <taxon>unclassified sequences</taxon>
        <taxon>metagenomes</taxon>
        <taxon>ecological metagenomes</taxon>
    </lineage>
</organism>
<sequence length="155" mass="16615">MANVLAVEARLKDYISGNLKTITKNMQDFSNKSGSTLNNLKKAGKSLNKVFGGIKDSVKNVAKQFGPAAVAAALLTGAVMKFREAIQFVRDSTINFEKSLSTLKAILQPTTKEFDSLTAKAKELGESTAFSATQASDAFLEMGKRGFDTAQIIDA</sequence>
<dbReference type="InterPro" id="IPR010090">
    <property type="entry name" value="Phage_tape_meas"/>
</dbReference>
<feature type="non-terminal residue" evidence="1">
    <location>
        <position position="155"/>
    </location>
</feature>
<dbReference type="EMBL" id="BARW01020728">
    <property type="protein sequence ID" value="GAI95026.1"/>
    <property type="molecule type" value="Genomic_DNA"/>
</dbReference>
<proteinExistence type="predicted"/>
<dbReference type="Gene3D" id="1.10.287.950">
    <property type="entry name" value="Methyl-accepting chemotaxis protein"/>
    <property type="match status" value="1"/>
</dbReference>
<dbReference type="NCBIfam" id="TIGR01760">
    <property type="entry name" value="tape_meas_TP901"/>
    <property type="match status" value="1"/>
</dbReference>
<comment type="caution">
    <text evidence="1">The sequence shown here is derived from an EMBL/GenBank/DDBJ whole genome shotgun (WGS) entry which is preliminary data.</text>
</comment>
<reference evidence="1" key="1">
    <citation type="journal article" date="2014" name="Front. Microbiol.">
        <title>High frequency of phylogenetically diverse reductive dehalogenase-homologous genes in deep subseafloor sedimentary metagenomes.</title>
        <authorList>
            <person name="Kawai M."/>
            <person name="Futagami T."/>
            <person name="Toyoda A."/>
            <person name="Takaki Y."/>
            <person name="Nishi S."/>
            <person name="Hori S."/>
            <person name="Arai W."/>
            <person name="Tsubouchi T."/>
            <person name="Morono Y."/>
            <person name="Uchiyama I."/>
            <person name="Ito T."/>
            <person name="Fujiyama A."/>
            <person name="Inagaki F."/>
            <person name="Takami H."/>
        </authorList>
    </citation>
    <scope>NUCLEOTIDE SEQUENCE</scope>
    <source>
        <strain evidence="1">Expedition CK06-06</strain>
    </source>
</reference>
<dbReference type="AlphaFoldDB" id="X1TUI6"/>
<protein>
    <recommendedName>
        <fullName evidence="2">Phage tail tape measure protein domain-containing protein</fullName>
    </recommendedName>
</protein>